<keyword evidence="1" id="KW-0808">Transferase</keyword>
<feature type="domain" description="N-acetyltransferase" evidence="2">
    <location>
        <begin position="1"/>
        <end position="160"/>
    </location>
</feature>
<dbReference type="AlphaFoldDB" id="A0A1Y6JWS4"/>
<dbReference type="Pfam" id="PF00583">
    <property type="entry name" value="Acetyltransf_1"/>
    <property type="match status" value="1"/>
</dbReference>
<dbReference type="CDD" id="cd04301">
    <property type="entry name" value="NAT_SF"/>
    <property type="match status" value="1"/>
</dbReference>
<name>A0A1Y6JWS4_9LACO</name>
<dbReference type="SUPFAM" id="SSF55729">
    <property type="entry name" value="Acyl-CoA N-acyltransferases (Nat)"/>
    <property type="match status" value="1"/>
</dbReference>
<keyword evidence="3" id="KW-0067">ATP-binding</keyword>
<dbReference type="KEGG" id="lzy:LZ3411_1329"/>
<reference evidence="4" key="1">
    <citation type="submission" date="2017-05" db="EMBL/GenBank/DDBJ databases">
        <authorList>
            <person name="Papadimitriou K."/>
        </authorList>
    </citation>
    <scope>NUCLEOTIDE SEQUENCE [LARGE SCALE GENOMIC DNA]</scope>
    <source>
        <strain evidence="4">ACA-DC 3411</strain>
    </source>
</reference>
<keyword evidence="3" id="KW-0378">Hydrolase</keyword>
<dbReference type="Proteomes" id="UP000195412">
    <property type="component" value="Chromosome I"/>
</dbReference>
<dbReference type="InterPro" id="IPR000182">
    <property type="entry name" value="GNAT_dom"/>
</dbReference>
<sequence>MQIRPIQPADDSALYHIIQTDLQAAGLALPGTAYDDPELATLSQFYAAQANRQYFVVVNAQREVVGGAGVAAYDAANGVAELQKLYLRADARGQGLSYQLLQHVEAFARQAGYRQLYLETHHRLAAALHVYHRAGFRLLAGPLRVAEHPTMDRFMVKDLG</sequence>
<dbReference type="EMBL" id="LT854705">
    <property type="protein sequence ID" value="SMS14379.1"/>
    <property type="molecule type" value="Genomic_DNA"/>
</dbReference>
<protein>
    <submittedName>
        <fullName evidence="3">Protein export cytoplasm protein SecA ATPase RNA helicase (TC 3.A.5.1.1)</fullName>
    </submittedName>
</protein>
<dbReference type="PROSITE" id="PS51186">
    <property type="entry name" value="GNAT"/>
    <property type="match status" value="1"/>
</dbReference>
<keyword evidence="3" id="KW-0347">Helicase</keyword>
<evidence type="ECO:0000259" key="2">
    <source>
        <dbReference type="PROSITE" id="PS51186"/>
    </source>
</evidence>
<gene>
    <name evidence="3" type="ORF">LZ3411_1329</name>
</gene>
<dbReference type="InterPro" id="IPR016181">
    <property type="entry name" value="Acyl_CoA_acyltransferase"/>
</dbReference>
<dbReference type="PANTHER" id="PTHR13947:SF37">
    <property type="entry name" value="LD18367P"/>
    <property type="match status" value="1"/>
</dbReference>
<dbReference type="GO" id="GO:0008080">
    <property type="term" value="F:N-acetyltransferase activity"/>
    <property type="evidence" value="ECO:0007669"/>
    <property type="project" value="InterPro"/>
</dbReference>
<dbReference type="PANTHER" id="PTHR13947">
    <property type="entry name" value="GNAT FAMILY N-ACETYLTRANSFERASE"/>
    <property type="match status" value="1"/>
</dbReference>
<proteinExistence type="predicted"/>
<dbReference type="RefSeq" id="WP_087742071.1">
    <property type="nucleotide sequence ID" value="NZ_LT854705.1"/>
</dbReference>
<dbReference type="InterPro" id="IPR050769">
    <property type="entry name" value="NAT_camello-type"/>
</dbReference>
<evidence type="ECO:0000313" key="3">
    <source>
        <dbReference type="EMBL" id="SMS14379.1"/>
    </source>
</evidence>
<evidence type="ECO:0000313" key="4">
    <source>
        <dbReference type="Proteomes" id="UP000195412"/>
    </source>
</evidence>
<organism evidence="3 4">
    <name type="scientific">Levilactobacillus zymae</name>
    <dbReference type="NCBI Taxonomy" id="267363"/>
    <lineage>
        <taxon>Bacteria</taxon>
        <taxon>Bacillati</taxon>
        <taxon>Bacillota</taxon>
        <taxon>Bacilli</taxon>
        <taxon>Lactobacillales</taxon>
        <taxon>Lactobacillaceae</taxon>
        <taxon>Levilactobacillus</taxon>
    </lineage>
</organism>
<keyword evidence="3" id="KW-0547">Nucleotide-binding</keyword>
<evidence type="ECO:0000256" key="1">
    <source>
        <dbReference type="ARBA" id="ARBA00022679"/>
    </source>
</evidence>
<dbReference type="GO" id="GO:0004386">
    <property type="term" value="F:helicase activity"/>
    <property type="evidence" value="ECO:0007669"/>
    <property type="project" value="UniProtKB-KW"/>
</dbReference>
<accession>A0A1Y6JWS4</accession>
<dbReference type="Gene3D" id="3.40.630.30">
    <property type="match status" value="1"/>
</dbReference>